<reference evidence="2 3" key="1">
    <citation type="submission" date="2019-07" db="EMBL/GenBank/DDBJ databases">
        <authorList>
            <person name="Cremers G."/>
        </authorList>
    </citation>
    <scope>NUCLEOTIDE SEQUENCE [LARGE SCALE GENOMIC DNA]</scope>
</reference>
<evidence type="ECO:0000259" key="1">
    <source>
        <dbReference type="Pfam" id="PF22513"/>
    </source>
</evidence>
<gene>
    <name evidence="2" type="ORF">MELA_01007</name>
</gene>
<evidence type="ECO:0000313" key="2">
    <source>
        <dbReference type="EMBL" id="VUZ84634.1"/>
    </source>
</evidence>
<keyword evidence="3" id="KW-1185">Reference proteome</keyword>
<dbReference type="AlphaFoldDB" id="A0A564ZH64"/>
<organism evidence="2 3">
    <name type="scientific">Candidatus Methylomirabilis lanthanidiphila</name>
    <dbReference type="NCBI Taxonomy" id="2211376"/>
    <lineage>
        <taxon>Bacteria</taxon>
        <taxon>Candidatus Methylomirabilota</taxon>
        <taxon>Candidatus Methylomirabilia</taxon>
        <taxon>Candidatus Methylomirabilales</taxon>
        <taxon>Candidatus Methylomirabilaceae</taxon>
        <taxon>Candidatus Methylomirabilis</taxon>
    </lineage>
</organism>
<protein>
    <recommendedName>
        <fullName evidence="1">Antitoxin FitA-like ribbon-helix-helix domain-containing protein</fullName>
    </recommendedName>
</protein>
<dbReference type="InterPro" id="IPR013321">
    <property type="entry name" value="Arc_rbn_hlx_hlx"/>
</dbReference>
<dbReference type="InterPro" id="IPR010985">
    <property type="entry name" value="Ribbon_hlx_hlx"/>
</dbReference>
<dbReference type="Pfam" id="PF22513">
    <property type="entry name" value="FitA-like_RHH"/>
    <property type="match status" value="1"/>
</dbReference>
<sequence>MPQLSVRNLNEETIKRLKALAKQHGRSLQGQAKIVLEEAAMLPANEISAIVEKWQRQFAGKRFSDSTRILREDRQR</sequence>
<evidence type="ECO:0000313" key="3">
    <source>
        <dbReference type="Proteomes" id="UP000334340"/>
    </source>
</evidence>
<dbReference type="SUPFAM" id="SSF47598">
    <property type="entry name" value="Ribbon-helix-helix"/>
    <property type="match status" value="1"/>
</dbReference>
<dbReference type="GO" id="GO:0006355">
    <property type="term" value="P:regulation of DNA-templated transcription"/>
    <property type="evidence" value="ECO:0007669"/>
    <property type="project" value="InterPro"/>
</dbReference>
<proteinExistence type="predicted"/>
<accession>A0A564ZH64</accession>
<dbReference type="Gene3D" id="1.10.1220.10">
    <property type="entry name" value="Met repressor-like"/>
    <property type="match status" value="1"/>
</dbReference>
<feature type="domain" description="Antitoxin FitA-like ribbon-helix-helix" evidence="1">
    <location>
        <begin position="2"/>
        <end position="40"/>
    </location>
</feature>
<dbReference type="InterPro" id="IPR053853">
    <property type="entry name" value="FitA-like_RHH"/>
</dbReference>
<name>A0A564ZH64_9BACT</name>
<dbReference type="EMBL" id="CABIKM010000015">
    <property type="protein sequence ID" value="VUZ84634.1"/>
    <property type="molecule type" value="Genomic_DNA"/>
</dbReference>
<dbReference type="Proteomes" id="UP000334340">
    <property type="component" value="Unassembled WGS sequence"/>
</dbReference>